<gene>
    <name evidence="1" type="ORF">L2E82_15051</name>
</gene>
<name>A0ACB9F1S6_CICIN</name>
<keyword evidence="2" id="KW-1185">Reference proteome</keyword>
<protein>
    <submittedName>
        <fullName evidence="1">Uncharacterized protein</fullName>
    </submittedName>
</protein>
<sequence length="163" mass="17957">MKQESTFSCHSRGVIRRDLKPENLLLDAIGCLKVSGFGLSTLPQQVREDGLLHTTCEIPNYVALEIFTADFSCPPWFSSSTKKLIKRILDPNPLTRITTAEDSPIHVVDWQDEKPAQPVTMNAFELIPKCQGLDLSSLFEKQMANLGFASGFSGVEGVAVDSD</sequence>
<evidence type="ECO:0000313" key="1">
    <source>
        <dbReference type="EMBL" id="KAI3765030.1"/>
    </source>
</evidence>
<evidence type="ECO:0000313" key="2">
    <source>
        <dbReference type="Proteomes" id="UP001055811"/>
    </source>
</evidence>
<reference evidence="1 2" key="2">
    <citation type="journal article" date="2022" name="Mol. Ecol. Resour.">
        <title>The genomes of chicory, endive, great burdock and yacon provide insights into Asteraceae paleo-polyploidization history and plant inulin production.</title>
        <authorList>
            <person name="Fan W."/>
            <person name="Wang S."/>
            <person name="Wang H."/>
            <person name="Wang A."/>
            <person name="Jiang F."/>
            <person name="Liu H."/>
            <person name="Zhao H."/>
            <person name="Xu D."/>
            <person name="Zhang Y."/>
        </authorList>
    </citation>
    <scope>NUCLEOTIDE SEQUENCE [LARGE SCALE GENOMIC DNA]</scope>
    <source>
        <strain evidence="2">cv. Punajuju</strain>
        <tissue evidence="1">Leaves</tissue>
    </source>
</reference>
<reference evidence="2" key="1">
    <citation type="journal article" date="2022" name="Mol. Ecol. Resour.">
        <title>The genomes of chicory, endive, great burdock and yacon provide insights into Asteraceae palaeo-polyploidization history and plant inulin production.</title>
        <authorList>
            <person name="Fan W."/>
            <person name="Wang S."/>
            <person name="Wang H."/>
            <person name="Wang A."/>
            <person name="Jiang F."/>
            <person name="Liu H."/>
            <person name="Zhao H."/>
            <person name="Xu D."/>
            <person name="Zhang Y."/>
        </authorList>
    </citation>
    <scope>NUCLEOTIDE SEQUENCE [LARGE SCALE GENOMIC DNA]</scope>
    <source>
        <strain evidence="2">cv. Punajuju</strain>
    </source>
</reference>
<dbReference type="Proteomes" id="UP001055811">
    <property type="component" value="Linkage Group LG03"/>
</dbReference>
<dbReference type="EMBL" id="CM042011">
    <property type="protein sequence ID" value="KAI3765030.1"/>
    <property type="molecule type" value="Genomic_DNA"/>
</dbReference>
<organism evidence="1 2">
    <name type="scientific">Cichorium intybus</name>
    <name type="common">Chicory</name>
    <dbReference type="NCBI Taxonomy" id="13427"/>
    <lineage>
        <taxon>Eukaryota</taxon>
        <taxon>Viridiplantae</taxon>
        <taxon>Streptophyta</taxon>
        <taxon>Embryophyta</taxon>
        <taxon>Tracheophyta</taxon>
        <taxon>Spermatophyta</taxon>
        <taxon>Magnoliopsida</taxon>
        <taxon>eudicotyledons</taxon>
        <taxon>Gunneridae</taxon>
        <taxon>Pentapetalae</taxon>
        <taxon>asterids</taxon>
        <taxon>campanulids</taxon>
        <taxon>Asterales</taxon>
        <taxon>Asteraceae</taxon>
        <taxon>Cichorioideae</taxon>
        <taxon>Cichorieae</taxon>
        <taxon>Cichoriinae</taxon>
        <taxon>Cichorium</taxon>
    </lineage>
</organism>
<accession>A0ACB9F1S6</accession>
<comment type="caution">
    <text evidence="1">The sequence shown here is derived from an EMBL/GenBank/DDBJ whole genome shotgun (WGS) entry which is preliminary data.</text>
</comment>
<proteinExistence type="predicted"/>